<dbReference type="PANTHER" id="PTHR22588:SF14">
    <property type="entry name" value="VWFA DOMAIN-CONTAINING PROTEIN"/>
    <property type="match status" value="1"/>
</dbReference>
<evidence type="ECO:0000259" key="3">
    <source>
        <dbReference type="PROSITE" id="PS50234"/>
    </source>
</evidence>
<feature type="compositionally biased region" description="Basic and acidic residues" evidence="1">
    <location>
        <begin position="291"/>
        <end position="301"/>
    </location>
</feature>
<dbReference type="Pfam" id="PF00092">
    <property type="entry name" value="VWA"/>
    <property type="match status" value="1"/>
</dbReference>
<sequence length="679" mass="78208">MHDDPPMAFFGVSNSGIYYGMPVAIFRCSRELDFVAEAIDQMDVSASGSRVSLAMFNPMVNSIAKFALSQGNRRSSPDVIVVISGSKYQIPELLEKEVLLSPVSPIHAFYILVGSSFPDVADQRYEATANTLKLTATGFDVLPKLNLPLCQSVRDFVGRGDLAHPMAFGTLCWIVTTLLFIVFLLISCCLFYAIYVYREDNKRLKYVIAEKERDLRKQNEYFTARIHRQMEEQMRLAERHKEDIKKANEELHHVKEKEKLRNEAVKAAEAASKPREQPQPIIIYGQPMMENNEKRSQSRDSRGHRRRPNSRWRTAFDPRFDRHMTPNFDEFKKWWRDPEGRLPLNFKEWRRGRPHSARTIDEIKQPVAGSRPGTSQGEPAEPDPEIVARDAGRREKEDKKRRWEEWREKQIQHGSWKPGDYDRLRKEIDEDGSEHPSTDSDYSIPVGHLSRDHPARHLPPVDIIFLIDTSSSIGIQNFEKMKSCIEAIVQDVDVAPGRSRVAAVQFAGEPQVVFGFDKYFTIQSIQRALNRIIYTGGPTHLSKALSFCAGVLWKEQNMADGKHRKHKLAKTPRHDRLQVLCVASDGSSEDNVAKSTSMLHERLQIKVCALVTRAFHRQKLEEITRFDGAIFVVGQKEAVNIWLWRQQRLWWETYSKYLAKERKEPLSSKRSPKKTARPE</sequence>
<dbReference type="Gene3D" id="3.40.50.410">
    <property type="entry name" value="von Willebrand factor, type A domain"/>
    <property type="match status" value="1"/>
</dbReference>
<dbReference type="SUPFAM" id="SSF53300">
    <property type="entry name" value="vWA-like"/>
    <property type="match status" value="1"/>
</dbReference>
<proteinExistence type="predicted"/>
<comment type="caution">
    <text evidence="4">The sequence shown here is derived from an EMBL/GenBank/DDBJ whole genome shotgun (WGS) entry which is preliminary data.</text>
</comment>
<dbReference type="Proteomes" id="UP001177023">
    <property type="component" value="Unassembled WGS sequence"/>
</dbReference>
<keyword evidence="2" id="KW-0472">Membrane</keyword>
<feature type="region of interest" description="Disordered" evidence="1">
    <location>
        <begin position="353"/>
        <end position="409"/>
    </location>
</feature>
<dbReference type="InterPro" id="IPR036465">
    <property type="entry name" value="vWFA_dom_sf"/>
</dbReference>
<feature type="non-terminal residue" evidence="4">
    <location>
        <position position="679"/>
    </location>
</feature>
<gene>
    <name evidence="4" type="ORF">MSPICULIGERA_LOCUS20831</name>
</gene>
<keyword evidence="2" id="KW-0812">Transmembrane</keyword>
<evidence type="ECO:0000313" key="5">
    <source>
        <dbReference type="Proteomes" id="UP001177023"/>
    </source>
</evidence>
<feature type="transmembrane region" description="Helical" evidence="2">
    <location>
        <begin position="173"/>
        <end position="197"/>
    </location>
</feature>
<feature type="region of interest" description="Disordered" evidence="1">
    <location>
        <begin position="430"/>
        <end position="451"/>
    </location>
</feature>
<keyword evidence="2" id="KW-1133">Transmembrane helix</keyword>
<keyword evidence="5" id="KW-1185">Reference proteome</keyword>
<dbReference type="AlphaFoldDB" id="A0AA36D9R4"/>
<dbReference type="SMART" id="SM00327">
    <property type="entry name" value="VWA"/>
    <property type="match status" value="1"/>
</dbReference>
<organism evidence="4 5">
    <name type="scientific">Mesorhabditis spiculigera</name>
    <dbReference type="NCBI Taxonomy" id="96644"/>
    <lineage>
        <taxon>Eukaryota</taxon>
        <taxon>Metazoa</taxon>
        <taxon>Ecdysozoa</taxon>
        <taxon>Nematoda</taxon>
        <taxon>Chromadorea</taxon>
        <taxon>Rhabditida</taxon>
        <taxon>Rhabditina</taxon>
        <taxon>Rhabditomorpha</taxon>
        <taxon>Rhabditoidea</taxon>
        <taxon>Rhabditidae</taxon>
        <taxon>Mesorhabditinae</taxon>
        <taxon>Mesorhabditis</taxon>
    </lineage>
</organism>
<protein>
    <recommendedName>
        <fullName evidence="3">VWFA domain-containing protein</fullName>
    </recommendedName>
</protein>
<dbReference type="PRINTS" id="PR00453">
    <property type="entry name" value="VWFADOMAIN"/>
</dbReference>
<dbReference type="PANTHER" id="PTHR22588">
    <property type="entry name" value="VWFA DOMAIN-CONTAINING PROTEIN"/>
    <property type="match status" value="1"/>
</dbReference>
<dbReference type="EMBL" id="CATQJA010002664">
    <property type="protein sequence ID" value="CAJ0582701.1"/>
    <property type="molecule type" value="Genomic_DNA"/>
</dbReference>
<dbReference type="PROSITE" id="PS50234">
    <property type="entry name" value="VWFA"/>
    <property type="match status" value="1"/>
</dbReference>
<dbReference type="InterPro" id="IPR052229">
    <property type="entry name" value="Collagen-VI/PIF"/>
</dbReference>
<feature type="compositionally biased region" description="Basic and acidic residues" evidence="1">
    <location>
        <begin position="386"/>
        <end position="409"/>
    </location>
</feature>
<dbReference type="InterPro" id="IPR002035">
    <property type="entry name" value="VWF_A"/>
</dbReference>
<evidence type="ECO:0000313" key="4">
    <source>
        <dbReference type="EMBL" id="CAJ0582701.1"/>
    </source>
</evidence>
<reference evidence="4" key="1">
    <citation type="submission" date="2023-06" db="EMBL/GenBank/DDBJ databases">
        <authorList>
            <person name="Delattre M."/>
        </authorList>
    </citation>
    <scope>NUCLEOTIDE SEQUENCE</scope>
    <source>
        <strain evidence="4">AF72</strain>
    </source>
</reference>
<name>A0AA36D9R4_9BILA</name>
<feature type="compositionally biased region" description="Basic and acidic residues" evidence="1">
    <location>
        <begin position="255"/>
        <end position="276"/>
    </location>
</feature>
<evidence type="ECO:0000256" key="1">
    <source>
        <dbReference type="SAM" id="MobiDB-lite"/>
    </source>
</evidence>
<feature type="region of interest" description="Disordered" evidence="1">
    <location>
        <begin position="255"/>
        <end position="313"/>
    </location>
</feature>
<evidence type="ECO:0000256" key="2">
    <source>
        <dbReference type="SAM" id="Phobius"/>
    </source>
</evidence>
<feature type="domain" description="VWFA" evidence="3">
    <location>
        <begin position="462"/>
        <end position="649"/>
    </location>
</feature>
<accession>A0AA36D9R4</accession>